<reference evidence="3" key="1">
    <citation type="submission" date="2019-12" db="EMBL/GenBank/DDBJ databases">
        <title>Genome sequencing and annotation of Brassica cretica.</title>
        <authorList>
            <person name="Studholme D.J."/>
            <person name="Sarris P.F."/>
        </authorList>
    </citation>
    <scope>NUCLEOTIDE SEQUENCE</scope>
    <source>
        <strain evidence="3">PFS-102/07</strain>
        <tissue evidence="3">Leaf</tissue>
    </source>
</reference>
<organism evidence="3">
    <name type="scientific">Brassica cretica</name>
    <name type="common">Mustard</name>
    <dbReference type="NCBI Taxonomy" id="69181"/>
    <lineage>
        <taxon>Eukaryota</taxon>
        <taxon>Viridiplantae</taxon>
        <taxon>Streptophyta</taxon>
        <taxon>Embryophyta</taxon>
        <taxon>Tracheophyta</taxon>
        <taxon>Spermatophyta</taxon>
        <taxon>Magnoliopsida</taxon>
        <taxon>eudicotyledons</taxon>
        <taxon>Gunneridae</taxon>
        <taxon>Pentapetalae</taxon>
        <taxon>rosids</taxon>
        <taxon>malvids</taxon>
        <taxon>Brassicales</taxon>
        <taxon>Brassicaceae</taxon>
        <taxon>Brassiceae</taxon>
        <taxon>Brassica</taxon>
    </lineage>
</organism>
<dbReference type="GO" id="GO:0072546">
    <property type="term" value="C:EMC complex"/>
    <property type="evidence" value="ECO:0007669"/>
    <property type="project" value="TreeGrafter"/>
</dbReference>
<accession>A0A8S9K4Q9</accession>
<feature type="compositionally biased region" description="Low complexity" evidence="1">
    <location>
        <begin position="40"/>
        <end position="53"/>
    </location>
</feature>
<proteinExistence type="predicted"/>
<gene>
    <name evidence="3" type="ORF">F2Q70_00041331</name>
</gene>
<sequence>MGLMVGFMVVVVFLMPKLMENIDPEEMKQAQEEMRRQGVPSLSSLLPSAGASR</sequence>
<evidence type="ECO:0000256" key="2">
    <source>
        <dbReference type="SAM" id="SignalP"/>
    </source>
</evidence>
<evidence type="ECO:0000256" key="1">
    <source>
        <dbReference type="SAM" id="MobiDB-lite"/>
    </source>
</evidence>
<dbReference type="AlphaFoldDB" id="A0A8S9K4Q9"/>
<name>A0A8S9K4Q9_BRACR</name>
<dbReference type="EMBL" id="QGKY02000190">
    <property type="protein sequence ID" value="KAF2589121.1"/>
    <property type="molecule type" value="Genomic_DNA"/>
</dbReference>
<comment type="caution">
    <text evidence="3">The sequence shown here is derived from an EMBL/GenBank/DDBJ whole genome shotgun (WGS) entry which is preliminary data.</text>
</comment>
<dbReference type="PANTHER" id="PTHR13605">
    <property type="entry name" value="ER MEMBRANE PROTEIN COMPLEX SUBUNIT 7"/>
    <property type="match status" value="1"/>
</dbReference>
<protein>
    <recommendedName>
        <fullName evidence="4">ER membrane protein complex subunit 7 beta-sandwich domain-containing protein</fullName>
    </recommendedName>
</protein>
<evidence type="ECO:0000313" key="3">
    <source>
        <dbReference type="EMBL" id="KAF2589121.1"/>
    </source>
</evidence>
<feature type="chain" id="PRO_5035832076" description="ER membrane protein complex subunit 7 beta-sandwich domain-containing protein" evidence="2">
    <location>
        <begin position="20"/>
        <end position="53"/>
    </location>
</feature>
<evidence type="ECO:0008006" key="4">
    <source>
        <dbReference type="Google" id="ProtNLM"/>
    </source>
</evidence>
<dbReference type="PANTHER" id="PTHR13605:SF4">
    <property type="entry name" value="ER MEMBRANE PROTEIN COMPLEX SUBUNIT 7"/>
    <property type="match status" value="1"/>
</dbReference>
<feature type="region of interest" description="Disordered" evidence="1">
    <location>
        <begin position="27"/>
        <end position="53"/>
    </location>
</feature>
<keyword evidence="2" id="KW-0732">Signal</keyword>
<feature type="signal peptide" evidence="2">
    <location>
        <begin position="1"/>
        <end position="19"/>
    </location>
</feature>
<dbReference type="InterPro" id="IPR039163">
    <property type="entry name" value="EMC7"/>
</dbReference>
<feature type="compositionally biased region" description="Basic and acidic residues" evidence="1">
    <location>
        <begin position="27"/>
        <end position="36"/>
    </location>
</feature>